<gene>
    <name evidence="2" type="ORF">B8W67_07575</name>
</gene>
<evidence type="ECO:0000313" key="2">
    <source>
        <dbReference type="EMBL" id="OSC34196.1"/>
    </source>
</evidence>
<protein>
    <submittedName>
        <fullName evidence="2">Uncharacterized protein</fullName>
    </submittedName>
</protein>
<proteinExistence type="predicted"/>
<keyword evidence="1" id="KW-0812">Transmembrane</keyword>
<evidence type="ECO:0000256" key="1">
    <source>
        <dbReference type="SAM" id="Phobius"/>
    </source>
</evidence>
<feature type="transmembrane region" description="Helical" evidence="1">
    <location>
        <begin position="57"/>
        <end position="78"/>
    </location>
</feature>
<keyword evidence="1" id="KW-1133">Transmembrane helix</keyword>
<dbReference type="RefSeq" id="WP_069392982.1">
    <property type="nucleotide sequence ID" value="NZ_AP022594.1"/>
</dbReference>
<reference evidence="2 3" key="1">
    <citation type="submission" date="2017-04" db="EMBL/GenBank/DDBJ databases">
        <title>The new phylogeny of genus Mycobacterium.</title>
        <authorList>
            <person name="Tortoli E."/>
            <person name="Trovato A."/>
            <person name="Cirillo D.M."/>
        </authorList>
    </citation>
    <scope>NUCLEOTIDE SEQUENCE [LARGE SCALE GENOMIC DNA]</scope>
    <source>
        <strain evidence="2 3">KCTC 19819</strain>
    </source>
</reference>
<dbReference type="Proteomes" id="UP000193577">
    <property type="component" value="Unassembled WGS sequence"/>
</dbReference>
<comment type="caution">
    <text evidence="2">The sequence shown here is derived from an EMBL/GenBank/DDBJ whole genome shotgun (WGS) entry which is preliminary data.</text>
</comment>
<feature type="transmembrane region" description="Helical" evidence="1">
    <location>
        <begin position="12"/>
        <end position="45"/>
    </location>
</feature>
<name>A0AA91SS11_9MYCO</name>
<dbReference type="EMBL" id="NCXO01000012">
    <property type="protein sequence ID" value="OSC34196.1"/>
    <property type="molecule type" value="Genomic_DNA"/>
</dbReference>
<accession>A0AA91SS11</accession>
<keyword evidence="3" id="KW-1185">Reference proteome</keyword>
<organism evidence="2 3">
    <name type="scientific">Mycolicibacillus koreensis</name>
    <dbReference type="NCBI Taxonomy" id="1069220"/>
    <lineage>
        <taxon>Bacteria</taxon>
        <taxon>Bacillati</taxon>
        <taxon>Actinomycetota</taxon>
        <taxon>Actinomycetes</taxon>
        <taxon>Mycobacteriales</taxon>
        <taxon>Mycobacteriaceae</taxon>
        <taxon>Mycolicibacillus</taxon>
    </lineage>
</organism>
<sequence>MDTDSPLLVVGVALGLVAMSPLLGLWLFAPVGPLALAVVATLAAIRWKTALIVAEGCFVAALGGAVFVVCAAVLLASLH</sequence>
<keyword evidence="1" id="KW-0472">Membrane</keyword>
<evidence type="ECO:0000313" key="3">
    <source>
        <dbReference type="Proteomes" id="UP000193577"/>
    </source>
</evidence>
<dbReference type="AlphaFoldDB" id="A0AA91SS11"/>